<dbReference type="Pfam" id="PF00069">
    <property type="entry name" value="Pkinase"/>
    <property type="match status" value="1"/>
</dbReference>
<evidence type="ECO:0000256" key="2">
    <source>
        <dbReference type="ARBA" id="ARBA00022840"/>
    </source>
</evidence>
<feature type="region of interest" description="Disordered" evidence="3">
    <location>
        <begin position="342"/>
        <end position="384"/>
    </location>
</feature>
<gene>
    <name evidence="5" type="ORF">PHET_05250</name>
</gene>
<dbReference type="EMBL" id="LUCH01002927">
    <property type="protein sequence ID" value="KAF5400770.1"/>
    <property type="molecule type" value="Genomic_DNA"/>
</dbReference>
<keyword evidence="5" id="KW-0808">Transferase</keyword>
<keyword evidence="6" id="KW-1185">Reference proteome</keyword>
<dbReference type="PROSITE" id="PS00108">
    <property type="entry name" value="PROTEIN_KINASE_ST"/>
    <property type="match status" value="1"/>
</dbReference>
<name>A0A8J4SP35_9TREM</name>
<dbReference type="GO" id="GO:0035556">
    <property type="term" value="P:intracellular signal transduction"/>
    <property type="evidence" value="ECO:0007669"/>
    <property type="project" value="TreeGrafter"/>
</dbReference>
<dbReference type="OrthoDB" id="539158at2759"/>
<feature type="region of interest" description="Disordered" evidence="3">
    <location>
        <begin position="551"/>
        <end position="574"/>
    </location>
</feature>
<organism evidence="5 6">
    <name type="scientific">Paragonimus heterotremus</name>
    <dbReference type="NCBI Taxonomy" id="100268"/>
    <lineage>
        <taxon>Eukaryota</taxon>
        <taxon>Metazoa</taxon>
        <taxon>Spiralia</taxon>
        <taxon>Lophotrochozoa</taxon>
        <taxon>Platyhelminthes</taxon>
        <taxon>Trematoda</taxon>
        <taxon>Digenea</taxon>
        <taxon>Plagiorchiida</taxon>
        <taxon>Troglotremata</taxon>
        <taxon>Troglotrematidae</taxon>
        <taxon>Paragonimus</taxon>
    </lineage>
</organism>
<dbReference type="SUPFAM" id="SSF56112">
    <property type="entry name" value="Protein kinase-like (PK-like)"/>
    <property type="match status" value="1"/>
</dbReference>
<sequence>MYCEELSNSVQSIDLHDSLSVQQKTSTAGLSQSLSEDSEETSIAKAIQSECKPILPPGYQLSHCLAEGGMGRVFLVVNSKTKDCLAAKVVNVYGRNGRNMTSTSNAEANMARIRTELRQEAELQRRLKHHHIATVYGIRNTPSFTFMFMELLPGGELFERIPIGIGLHVQQMFIYYSQILDALHYLHTDQHIAHLDVKPENIMLTKKDKAKLIDFGWAVDLRKNNLLRGPVGTTSYAAPEVFGRGSYTGPPADLFSLGVTLLTAVTGQRCWSRANPEVDPVYKQWTDRRDLHTGPIFSRLPPDLANFLTRALAHRPTERLTVEGIRGHPWFRRGLLRRLTPVSPPPRLVSGGPHSDENSVDSTSSSFTPVGGFQSDAPVPSSQPIYSCLTQTADRTENDLRLSQPADMASMLMASQAVYDAGANPEDVRLGFSCLMKRMTRFFSALSSLDHTLEVIRAVIMQRRQLRATIKGSGNLLVEIRNSDHPGTAFRVLLYPLAGSILVDCRRVAGDGLLFHQTYAALYADLIAMGAVNDSHPYLRMMLPEFKDDPQALGETADGVGQPQEQPTVVSMES</sequence>
<proteinExistence type="predicted"/>
<dbReference type="Gene3D" id="1.10.510.10">
    <property type="entry name" value="Transferase(Phosphotransferase) domain 1"/>
    <property type="match status" value="1"/>
</dbReference>
<keyword evidence="2" id="KW-0067">ATP-binding</keyword>
<dbReference type="Proteomes" id="UP000748531">
    <property type="component" value="Unassembled WGS sequence"/>
</dbReference>
<feature type="domain" description="Protein kinase" evidence="4">
    <location>
        <begin position="59"/>
        <end position="331"/>
    </location>
</feature>
<dbReference type="InterPro" id="IPR011009">
    <property type="entry name" value="Kinase-like_dom_sf"/>
</dbReference>
<reference evidence="5" key="1">
    <citation type="submission" date="2019-05" db="EMBL/GenBank/DDBJ databases">
        <title>Annotation for the trematode Paragonimus heterotremus.</title>
        <authorList>
            <person name="Choi Y.-J."/>
        </authorList>
    </citation>
    <scope>NUCLEOTIDE SEQUENCE</scope>
    <source>
        <strain evidence="5">LC</strain>
    </source>
</reference>
<evidence type="ECO:0000313" key="6">
    <source>
        <dbReference type="Proteomes" id="UP000748531"/>
    </source>
</evidence>
<dbReference type="InterPro" id="IPR000719">
    <property type="entry name" value="Prot_kinase_dom"/>
</dbReference>
<evidence type="ECO:0000256" key="3">
    <source>
        <dbReference type="SAM" id="MobiDB-lite"/>
    </source>
</evidence>
<accession>A0A8J4SP35</accession>
<dbReference type="GO" id="GO:0005737">
    <property type="term" value="C:cytoplasm"/>
    <property type="evidence" value="ECO:0007669"/>
    <property type="project" value="TreeGrafter"/>
</dbReference>
<feature type="compositionally biased region" description="Polar residues" evidence="3">
    <location>
        <begin position="563"/>
        <end position="574"/>
    </location>
</feature>
<evidence type="ECO:0000259" key="4">
    <source>
        <dbReference type="PROSITE" id="PS50011"/>
    </source>
</evidence>
<comment type="caution">
    <text evidence="5">The sequence shown here is derived from an EMBL/GenBank/DDBJ whole genome shotgun (WGS) entry which is preliminary data.</text>
</comment>
<dbReference type="GO" id="GO:0004674">
    <property type="term" value="F:protein serine/threonine kinase activity"/>
    <property type="evidence" value="ECO:0007669"/>
    <property type="project" value="TreeGrafter"/>
</dbReference>
<dbReference type="InterPro" id="IPR008271">
    <property type="entry name" value="Ser/Thr_kinase_AS"/>
</dbReference>
<keyword evidence="1" id="KW-0547">Nucleotide-binding</keyword>
<dbReference type="AlphaFoldDB" id="A0A8J4SP35"/>
<dbReference type="GO" id="GO:0005524">
    <property type="term" value="F:ATP binding"/>
    <property type="evidence" value="ECO:0007669"/>
    <property type="project" value="UniProtKB-KW"/>
</dbReference>
<dbReference type="PANTHER" id="PTHR24346:SF75">
    <property type="entry name" value="AURORA KINASE"/>
    <property type="match status" value="1"/>
</dbReference>
<dbReference type="PANTHER" id="PTHR24346">
    <property type="entry name" value="MAP/MICROTUBULE AFFINITY-REGULATING KINASE"/>
    <property type="match status" value="1"/>
</dbReference>
<protein>
    <submittedName>
        <fullName evidence="5">Serine/threonine kinase</fullName>
    </submittedName>
</protein>
<dbReference type="PROSITE" id="PS50011">
    <property type="entry name" value="PROTEIN_KINASE_DOM"/>
    <property type="match status" value="1"/>
</dbReference>
<keyword evidence="5" id="KW-0418">Kinase</keyword>
<evidence type="ECO:0000256" key="1">
    <source>
        <dbReference type="ARBA" id="ARBA00022741"/>
    </source>
</evidence>
<evidence type="ECO:0000313" key="5">
    <source>
        <dbReference type="EMBL" id="KAF5400770.1"/>
    </source>
</evidence>
<dbReference type="SMART" id="SM00220">
    <property type="entry name" value="S_TKc"/>
    <property type="match status" value="1"/>
</dbReference>